<dbReference type="EMBL" id="JAUIRO010000005">
    <property type="protein sequence ID" value="KAK0712513.1"/>
    <property type="molecule type" value="Genomic_DNA"/>
</dbReference>
<feature type="compositionally biased region" description="Basic and acidic residues" evidence="4">
    <location>
        <begin position="41"/>
        <end position="51"/>
    </location>
</feature>
<dbReference type="PROSITE" id="PS50297">
    <property type="entry name" value="ANK_REP_REGION"/>
    <property type="match status" value="1"/>
</dbReference>
<dbReference type="InterPro" id="IPR002110">
    <property type="entry name" value="Ankyrin_rpt"/>
</dbReference>
<organism evidence="5 6">
    <name type="scientific">Lasiosphaeria miniovina</name>
    <dbReference type="NCBI Taxonomy" id="1954250"/>
    <lineage>
        <taxon>Eukaryota</taxon>
        <taxon>Fungi</taxon>
        <taxon>Dikarya</taxon>
        <taxon>Ascomycota</taxon>
        <taxon>Pezizomycotina</taxon>
        <taxon>Sordariomycetes</taxon>
        <taxon>Sordariomycetidae</taxon>
        <taxon>Sordariales</taxon>
        <taxon>Lasiosphaeriaceae</taxon>
        <taxon>Lasiosphaeria</taxon>
    </lineage>
</organism>
<dbReference type="PROSITE" id="PS50088">
    <property type="entry name" value="ANK_REPEAT"/>
    <property type="match status" value="2"/>
</dbReference>
<dbReference type="Gene3D" id="1.25.40.20">
    <property type="entry name" value="Ankyrin repeat-containing domain"/>
    <property type="match status" value="2"/>
</dbReference>
<dbReference type="GeneID" id="85325466"/>
<proteinExistence type="predicted"/>
<gene>
    <name evidence="5" type="ORF">B0T26DRAFT_714516</name>
</gene>
<feature type="region of interest" description="Disordered" evidence="4">
    <location>
        <begin position="38"/>
        <end position="57"/>
    </location>
</feature>
<reference evidence="5" key="1">
    <citation type="submission" date="2023-06" db="EMBL/GenBank/DDBJ databases">
        <title>Genome-scale phylogeny and comparative genomics of the fungal order Sordariales.</title>
        <authorList>
            <consortium name="Lawrence Berkeley National Laboratory"/>
            <person name="Hensen N."/>
            <person name="Bonometti L."/>
            <person name="Westerberg I."/>
            <person name="Brannstrom I.O."/>
            <person name="Guillou S."/>
            <person name="Cros-Aarteil S."/>
            <person name="Calhoun S."/>
            <person name="Haridas S."/>
            <person name="Kuo A."/>
            <person name="Mondo S."/>
            <person name="Pangilinan J."/>
            <person name="Riley R."/>
            <person name="LaButti K."/>
            <person name="Andreopoulos B."/>
            <person name="Lipzen A."/>
            <person name="Chen C."/>
            <person name="Yanf M."/>
            <person name="Daum C."/>
            <person name="Ng V."/>
            <person name="Clum A."/>
            <person name="Steindorff A."/>
            <person name="Ohm R."/>
            <person name="Martin F."/>
            <person name="Silar P."/>
            <person name="Natvig D."/>
            <person name="Lalanne C."/>
            <person name="Gautier V."/>
            <person name="Ament-velasquez S.L."/>
            <person name="Kruys A."/>
            <person name="Hutchinson M.I."/>
            <person name="Powell A.J."/>
            <person name="Barry K."/>
            <person name="Miller A.N."/>
            <person name="Grigoriev I.V."/>
            <person name="Debuchy R."/>
            <person name="Gladieux P."/>
            <person name="Thoren M.H."/>
            <person name="Johannesson H."/>
        </authorList>
    </citation>
    <scope>NUCLEOTIDE SEQUENCE</scope>
    <source>
        <strain evidence="5">SMH2392-1A</strain>
    </source>
</reference>
<keyword evidence="6" id="KW-1185">Reference proteome</keyword>
<protein>
    <submittedName>
        <fullName evidence="5">Ankyrin repeat-containing domain protein</fullName>
    </submittedName>
</protein>
<evidence type="ECO:0000256" key="2">
    <source>
        <dbReference type="ARBA" id="ARBA00023043"/>
    </source>
</evidence>
<name>A0AA40ABC6_9PEZI</name>
<dbReference type="InterPro" id="IPR050776">
    <property type="entry name" value="Ank_Repeat/CDKN_Inhibitor"/>
</dbReference>
<evidence type="ECO:0000256" key="4">
    <source>
        <dbReference type="SAM" id="MobiDB-lite"/>
    </source>
</evidence>
<keyword evidence="1" id="KW-0677">Repeat</keyword>
<evidence type="ECO:0000313" key="6">
    <source>
        <dbReference type="Proteomes" id="UP001172101"/>
    </source>
</evidence>
<evidence type="ECO:0000256" key="1">
    <source>
        <dbReference type="ARBA" id="ARBA00022737"/>
    </source>
</evidence>
<dbReference type="SMART" id="SM00248">
    <property type="entry name" value="ANK"/>
    <property type="match status" value="5"/>
</dbReference>
<sequence>MIAALHGDDGDNSDDPFQHLNHIQRAALGLGDMATALEGSTKGRDDQDDGGRAPAHHVCQRGDVDGLRLLLYAGAHVDVRDDFDATPLMMASENGYVACVRLLVELGGADVDVRDCPGRTALHYAAGAPHLGAHEIIEYLLSKKARYGRTNLGAMPIRFLGPPDQRGVGGPLDAESVEAEASQRFEALLRFGAASLDEVDGSGRRPVDWAMREEKASVLKVLIRAGAMLDGLSLDGRSILHHAAMHGKQRTIAVLLNEADLVNLNVGHRDKHGDTPEDCLRLRKEGGRRSDHWAQVRIQSQEEEDAIRTLFREIRKRNEAADVRVCVSVKEALQHHDGRGALRLLTPLMEQKRAWKKDGDVETLDAIVIQIKERVFDAAIESLDEVMELWRKGEDLLSLAVECDRG</sequence>
<evidence type="ECO:0000313" key="5">
    <source>
        <dbReference type="EMBL" id="KAK0712513.1"/>
    </source>
</evidence>
<comment type="caution">
    <text evidence="5">The sequence shown here is derived from an EMBL/GenBank/DDBJ whole genome shotgun (WGS) entry which is preliminary data.</text>
</comment>
<dbReference type="InterPro" id="IPR036770">
    <property type="entry name" value="Ankyrin_rpt-contain_sf"/>
</dbReference>
<dbReference type="Pfam" id="PF12796">
    <property type="entry name" value="Ank_2"/>
    <property type="match status" value="1"/>
</dbReference>
<accession>A0AA40ABC6</accession>
<evidence type="ECO:0000256" key="3">
    <source>
        <dbReference type="PROSITE-ProRule" id="PRU00023"/>
    </source>
</evidence>
<dbReference type="PANTHER" id="PTHR24201:SF15">
    <property type="entry name" value="ANKYRIN REPEAT DOMAIN-CONTAINING PROTEIN 66"/>
    <property type="match status" value="1"/>
</dbReference>
<feature type="repeat" description="ANK" evidence="3">
    <location>
        <begin position="50"/>
        <end position="82"/>
    </location>
</feature>
<keyword evidence="2 3" id="KW-0040">ANK repeat</keyword>
<feature type="repeat" description="ANK" evidence="3">
    <location>
        <begin position="117"/>
        <end position="152"/>
    </location>
</feature>
<dbReference type="PANTHER" id="PTHR24201">
    <property type="entry name" value="ANK_REP_REGION DOMAIN-CONTAINING PROTEIN"/>
    <property type="match status" value="1"/>
</dbReference>
<dbReference type="SUPFAM" id="SSF48403">
    <property type="entry name" value="Ankyrin repeat"/>
    <property type="match status" value="1"/>
</dbReference>
<dbReference type="AlphaFoldDB" id="A0AA40ABC6"/>
<dbReference type="Pfam" id="PF00023">
    <property type="entry name" value="Ank"/>
    <property type="match status" value="1"/>
</dbReference>
<dbReference type="RefSeq" id="XP_060293836.1">
    <property type="nucleotide sequence ID" value="XM_060442196.1"/>
</dbReference>
<dbReference type="Proteomes" id="UP001172101">
    <property type="component" value="Unassembled WGS sequence"/>
</dbReference>